<feature type="transmembrane region" description="Helical" evidence="5">
    <location>
        <begin position="195"/>
        <end position="213"/>
    </location>
</feature>
<comment type="subcellular location">
    <subcellularLocation>
        <location evidence="1">Membrane</location>
        <topology evidence="1">Multi-pass membrane protein</topology>
    </subcellularLocation>
</comment>
<dbReference type="AlphaFoldDB" id="A0A7G3G8F8"/>
<dbReference type="KEGG" id="ifl:C1H71_08670"/>
<feature type="transmembrane region" description="Helical" evidence="5">
    <location>
        <begin position="270"/>
        <end position="293"/>
    </location>
</feature>
<reference evidence="7 8" key="1">
    <citation type="submission" date="2018-01" db="EMBL/GenBank/DDBJ databases">
        <title>Genome sequence of Iodobacter sp. strain PCH194 isolated from Indian Trans-Himalaya.</title>
        <authorList>
            <person name="Kumar V."/>
            <person name="Thakur V."/>
            <person name="Kumar S."/>
            <person name="Singh D."/>
        </authorList>
    </citation>
    <scope>NUCLEOTIDE SEQUENCE [LARGE SCALE GENOMIC DNA]</scope>
    <source>
        <strain evidence="7 8">PCH194</strain>
    </source>
</reference>
<dbReference type="InterPro" id="IPR001902">
    <property type="entry name" value="SLC26A/SulP_fam"/>
</dbReference>
<feature type="transmembrane region" description="Helical" evidence="5">
    <location>
        <begin position="225"/>
        <end position="250"/>
    </location>
</feature>
<feature type="domain" description="STAS" evidence="6">
    <location>
        <begin position="455"/>
        <end position="571"/>
    </location>
</feature>
<dbReference type="Proteomes" id="UP000515917">
    <property type="component" value="Chromosome"/>
</dbReference>
<keyword evidence="2 5" id="KW-0812">Transmembrane</keyword>
<evidence type="ECO:0000256" key="5">
    <source>
        <dbReference type="SAM" id="Phobius"/>
    </source>
</evidence>
<evidence type="ECO:0000256" key="1">
    <source>
        <dbReference type="ARBA" id="ARBA00004141"/>
    </source>
</evidence>
<keyword evidence="8" id="KW-1185">Reference proteome</keyword>
<evidence type="ECO:0000313" key="7">
    <source>
        <dbReference type="EMBL" id="QBC43607.1"/>
    </source>
</evidence>
<evidence type="ECO:0000256" key="4">
    <source>
        <dbReference type="ARBA" id="ARBA00023136"/>
    </source>
</evidence>
<feature type="transmembrane region" description="Helical" evidence="5">
    <location>
        <begin position="142"/>
        <end position="165"/>
    </location>
</feature>
<dbReference type="InterPro" id="IPR002645">
    <property type="entry name" value="STAS_dom"/>
</dbReference>
<keyword evidence="4 5" id="KW-0472">Membrane</keyword>
<dbReference type="SUPFAM" id="SSF52091">
    <property type="entry name" value="SpoIIaa-like"/>
    <property type="match status" value="1"/>
</dbReference>
<dbReference type="GO" id="GO:0055085">
    <property type="term" value="P:transmembrane transport"/>
    <property type="evidence" value="ECO:0007669"/>
    <property type="project" value="InterPro"/>
</dbReference>
<organism evidence="7 8">
    <name type="scientific">Iodobacter fluviatilis</name>
    <dbReference type="NCBI Taxonomy" id="537"/>
    <lineage>
        <taxon>Bacteria</taxon>
        <taxon>Pseudomonadati</taxon>
        <taxon>Pseudomonadota</taxon>
        <taxon>Betaproteobacteria</taxon>
        <taxon>Neisseriales</taxon>
        <taxon>Chitinibacteraceae</taxon>
        <taxon>Iodobacter</taxon>
    </lineage>
</organism>
<feature type="transmembrane region" description="Helical" evidence="5">
    <location>
        <begin position="116"/>
        <end position="135"/>
    </location>
</feature>
<dbReference type="NCBIfam" id="TIGR00815">
    <property type="entry name" value="sulP"/>
    <property type="match status" value="1"/>
</dbReference>
<feature type="transmembrane region" description="Helical" evidence="5">
    <location>
        <begin position="401"/>
        <end position="431"/>
    </location>
</feature>
<sequence length="602" mass="64314">MPTLQKTLATQQDSALNKFFLRTIPGLALFLNYPRDCWRQDLLAGLSVASVALPVGVAYAQLAGMSPIAGLYASILPMVAYALFGSSRQLIVGPDAATCAMVASTLLPMAAGLPELYISLSVALALITGLFCLLASRFKLGFLADFLSPPILAGFLNGVAISIALGQLGKLLGFTFQKHDFIGRILELPNRLPELHPATAIIGLGTLVFIQIIKRLLPKLPTSLIAMAVAALVIFSLNLQSAGIPVIGLLPAGLPTLHWPTIPRAHLGELLGAGAGLALISFSSAILTARSFAAKNRYEIDADREFTALGMANIAAAFSQGFVISGADSRTAVNDHAGGKTQMVSLVAAASIAIAIALFTAPLQYVPIAALAAVLITASFGLMSFANFIYFRQASRGEYGIAILTIIGVACVGVMQGMLFAVLMATLRLLIKLARPHESLLGVYPGKNSFHDLSHHPGAAPIDGMLVYRFDASLNFFNANYFRQRVLSLADGAGSHVSWVVLDTVPINQIDLAGIEAIIILQRDLKERGIALALSGRKSQTEFIATRHHKLDELHANFLIFSSLKQAYRAFRQQVLVQTQMTQTAAQLPLKWHAEENEAAQN</sequence>
<feature type="transmembrane region" description="Helical" evidence="5">
    <location>
        <begin position="42"/>
        <end position="62"/>
    </location>
</feature>
<protein>
    <submittedName>
        <fullName evidence="7">SulP family inorganic anion transporter</fullName>
    </submittedName>
</protein>
<evidence type="ECO:0000313" key="8">
    <source>
        <dbReference type="Proteomes" id="UP000515917"/>
    </source>
</evidence>
<dbReference type="Gene3D" id="3.30.750.24">
    <property type="entry name" value="STAS domain"/>
    <property type="match status" value="1"/>
</dbReference>
<dbReference type="EMBL" id="CP025781">
    <property type="protein sequence ID" value="QBC43607.1"/>
    <property type="molecule type" value="Genomic_DNA"/>
</dbReference>
<dbReference type="Pfam" id="PF01740">
    <property type="entry name" value="STAS"/>
    <property type="match status" value="1"/>
</dbReference>
<dbReference type="GO" id="GO:0016020">
    <property type="term" value="C:membrane"/>
    <property type="evidence" value="ECO:0007669"/>
    <property type="project" value="UniProtKB-SubCell"/>
</dbReference>
<dbReference type="PANTHER" id="PTHR11814">
    <property type="entry name" value="SULFATE TRANSPORTER"/>
    <property type="match status" value="1"/>
</dbReference>
<accession>A0A7G3G8F8</accession>
<gene>
    <name evidence="7" type="ORF">C1H71_08670</name>
</gene>
<feature type="transmembrane region" description="Helical" evidence="5">
    <location>
        <begin position="91"/>
        <end position="110"/>
    </location>
</feature>
<evidence type="ECO:0000256" key="3">
    <source>
        <dbReference type="ARBA" id="ARBA00022989"/>
    </source>
</evidence>
<dbReference type="InterPro" id="IPR011547">
    <property type="entry name" value="SLC26A/SulP_dom"/>
</dbReference>
<dbReference type="InterPro" id="IPR036513">
    <property type="entry name" value="STAS_dom_sf"/>
</dbReference>
<dbReference type="PROSITE" id="PS50801">
    <property type="entry name" value="STAS"/>
    <property type="match status" value="1"/>
</dbReference>
<feature type="transmembrane region" description="Helical" evidence="5">
    <location>
        <begin position="343"/>
        <end position="361"/>
    </location>
</feature>
<keyword evidence="3 5" id="KW-1133">Transmembrane helix</keyword>
<evidence type="ECO:0000256" key="2">
    <source>
        <dbReference type="ARBA" id="ARBA00022692"/>
    </source>
</evidence>
<feature type="transmembrane region" description="Helical" evidence="5">
    <location>
        <begin position="68"/>
        <end position="84"/>
    </location>
</feature>
<name>A0A7G3G8F8_9NEIS</name>
<feature type="transmembrane region" description="Helical" evidence="5">
    <location>
        <begin position="368"/>
        <end position="389"/>
    </location>
</feature>
<dbReference type="Pfam" id="PF00916">
    <property type="entry name" value="Sulfate_transp"/>
    <property type="match status" value="1"/>
</dbReference>
<proteinExistence type="predicted"/>
<dbReference type="CDD" id="cd07042">
    <property type="entry name" value="STAS_SulP_like_sulfate_transporter"/>
    <property type="match status" value="1"/>
</dbReference>
<evidence type="ECO:0000259" key="6">
    <source>
        <dbReference type="PROSITE" id="PS50801"/>
    </source>
</evidence>